<accession>A0A834C8K7</accession>
<evidence type="ECO:0000313" key="2">
    <source>
        <dbReference type="EMBL" id="KAF6722505.1"/>
    </source>
</evidence>
<sequence>MQMNRQEFRNFRGFVKAPFSSGPACARAHSEPPDSFGPACQKPLHHLLLSPERTEPGVQNRESRTRSAGPRVQIRES</sequence>
<reference evidence="2" key="1">
    <citation type="journal article" name="BMC Genomics">
        <title>Long-read sequencing and de novo genome assembly of marine medaka (Oryzias melastigma).</title>
        <authorList>
            <person name="Liang P."/>
            <person name="Saqib H.S.A."/>
            <person name="Ni X."/>
            <person name="Shen Y."/>
        </authorList>
    </citation>
    <scope>NUCLEOTIDE SEQUENCE</scope>
    <source>
        <strain evidence="2">Bigg-433</strain>
    </source>
</reference>
<feature type="region of interest" description="Disordered" evidence="1">
    <location>
        <begin position="21"/>
        <end position="77"/>
    </location>
</feature>
<dbReference type="EMBL" id="WKFB01000452">
    <property type="protein sequence ID" value="KAF6722505.1"/>
    <property type="molecule type" value="Genomic_DNA"/>
</dbReference>
<dbReference type="AlphaFoldDB" id="A0A834C8K7"/>
<gene>
    <name evidence="2" type="ORF">FQA47_019123</name>
</gene>
<evidence type="ECO:0000313" key="3">
    <source>
        <dbReference type="Proteomes" id="UP000646548"/>
    </source>
</evidence>
<organism evidence="2 3">
    <name type="scientific">Oryzias melastigma</name>
    <name type="common">Marine medaka</name>
    <dbReference type="NCBI Taxonomy" id="30732"/>
    <lineage>
        <taxon>Eukaryota</taxon>
        <taxon>Metazoa</taxon>
        <taxon>Chordata</taxon>
        <taxon>Craniata</taxon>
        <taxon>Vertebrata</taxon>
        <taxon>Euteleostomi</taxon>
        <taxon>Actinopterygii</taxon>
        <taxon>Neopterygii</taxon>
        <taxon>Teleostei</taxon>
        <taxon>Neoteleostei</taxon>
        <taxon>Acanthomorphata</taxon>
        <taxon>Ovalentaria</taxon>
        <taxon>Atherinomorphae</taxon>
        <taxon>Beloniformes</taxon>
        <taxon>Adrianichthyidae</taxon>
        <taxon>Oryziinae</taxon>
        <taxon>Oryzias</taxon>
    </lineage>
</organism>
<evidence type="ECO:0000256" key="1">
    <source>
        <dbReference type="SAM" id="MobiDB-lite"/>
    </source>
</evidence>
<comment type="caution">
    <text evidence="2">The sequence shown here is derived from an EMBL/GenBank/DDBJ whole genome shotgun (WGS) entry which is preliminary data.</text>
</comment>
<dbReference type="Proteomes" id="UP000646548">
    <property type="component" value="Unassembled WGS sequence"/>
</dbReference>
<proteinExistence type="predicted"/>
<protein>
    <submittedName>
        <fullName evidence="2">Uncharacterized protein</fullName>
    </submittedName>
</protein>
<name>A0A834C8K7_ORYME</name>